<feature type="DNA-binding region" description="H-T-H motif" evidence="4">
    <location>
        <begin position="42"/>
        <end position="61"/>
    </location>
</feature>
<sequence length="207" mass="22676">MTGTTTPRRPPSGSQARAQRSRRIVVEETVRYILEEGFPPPSVRRITERAGLTWGAVQYHFGDLNGILMAVVDAGFAEVLETLDTVAAHAPGISGEERPAYVVDAVWQAFSRPASIAAMQILIATRGDRPAAANARLADMAERITQIGAHLSADLDAALARRLGNLVWTTIRGMVTVQMLWPEPFDSSRDRQMLVEVISAFLAARRR</sequence>
<feature type="compositionally biased region" description="Low complexity" evidence="5">
    <location>
        <begin position="1"/>
        <end position="18"/>
    </location>
</feature>
<evidence type="ECO:0000256" key="1">
    <source>
        <dbReference type="ARBA" id="ARBA00023015"/>
    </source>
</evidence>
<evidence type="ECO:0000259" key="6">
    <source>
        <dbReference type="PROSITE" id="PS50977"/>
    </source>
</evidence>
<dbReference type="SUPFAM" id="SSF46689">
    <property type="entry name" value="Homeodomain-like"/>
    <property type="match status" value="1"/>
</dbReference>
<evidence type="ECO:0000256" key="5">
    <source>
        <dbReference type="SAM" id="MobiDB-lite"/>
    </source>
</evidence>
<dbReference type="InterPro" id="IPR050109">
    <property type="entry name" value="HTH-type_TetR-like_transc_reg"/>
</dbReference>
<feature type="domain" description="HTH tetR-type" evidence="6">
    <location>
        <begin position="19"/>
        <end position="79"/>
    </location>
</feature>
<reference evidence="8" key="1">
    <citation type="submission" date="2016-09" db="EMBL/GenBank/DDBJ databases">
        <authorList>
            <person name="Greninger A.L."/>
            <person name="Jerome K.R."/>
            <person name="Mcnair B."/>
            <person name="Wallis C."/>
            <person name="Fang F."/>
        </authorList>
    </citation>
    <scope>NUCLEOTIDE SEQUENCE [LARGE SCALE GENOMIC DNA]</scope>
    <source>
        <strain evidence="8">M7</strain>
    </source>
</reference>
<evidence type="ECO:0000313" key="8">
    <source>
        <dbReference type="Proteomes" id="UP000094243"/>
    </source>
</evidence>
<dbReference type="RefSeq" id="WP_069406229.1">
    <property type="nucleotide sequence ID" value="NZ_MIGZ01000096.1"/>
</dbReference>
<dbReference type="Proteomes" id="UP000094243">
    <property type="component" value="Unassembled WGS sequence"/>
</dbReference>
<dbReference type="InterPro" id="IPR009057">
    <property type="entry name" value="Homeodomain-like_sf"/>
</dbReference>
<evidence type="ECO:0000313" key="7">
    <source>
        <dbReference type="EMBL" id="ODQ92172.1"/>
    </source>
</evidence>
<dbReference type="PANTHER" id="PTHR30055:SF234">
    <property type="entry name" value="HTH-TYPE TRANSCRIPTIONAL REGULATOR BETI"/>
    <property type="match status" value="1"/>
</dbReference>
<dbReference type="OrthoDB" id="2356263at2"/>
<keyword evidence="3" id="KW-0804">Transcription</keyword>
<evidence type="ECO:0000256" key="4">
    <source>
        <dbReference type="PROSITE-ProRule" id="PRU00335"/>
    </source>
</evidence>
<dbReference type="AlphaFoldDB" id="A0A1E3RRX8"/>
<proteinExistence type="predicted"/>
<feature type="region of interest" description="Disordered" evidence="5">
    <location>
        <begin position="1"/>
        <end position="21"/>
    </location>
</feature>
<dbReference type="Gene3D" id="1.10.357.10">
    <property type="entry name" value="Tetracycline Repressor, domain 2"/>
    <property type="match status" value="1"/>
</dbReference>
<dbReference type="PROSITE" id="PS50977">
    <property type="entry name" value="HTH_TETR_2"/>
    <property type="match status" value="1"/>
</dbReference>
<organism evidence="7 8">
    <name type="scientific">Mycolicibacterium holsaticum</name>
    <dbReference type="NCBI Taxonomy" id="152142"/>
    <lineage>
        <taxon>Bacteria</taxon>
        <taxon>Bacillati</taxon>
        <taxon>Actinomycetota</taxon>
        <taxon>Actinomycetes</taxon>
        <taxon>Mycobacteriales</taxon>
        <taxon>Mycobacteriaceae</taxon>
        <taxon>Mycolicibacterium</taxon>
    </lineage>
</organism>
<keyword evidence="8" id="KW-1185">Reference proteome</keyword>
<evidence type="ECO:0000256" key="2">
    <source>
        <dbReference type="ARBA" id="ARBA00023125"/>
    </source>
</evidence>
<keyword evidence="2 4" id="KW-0238">DNA-binding</keyword>
<comment type="caution">
    <text evidence="7">The sequence shown here is derived from an EMBL/GenBank/DDBJ whole genome shotgun (WGS) entry which is preliminary data.</text>
</comment>
<evidence type="ECO:0000256" key="3">
    <source>
        <dbReference type="ARBA" id="ARBA00023163"/>
    </source>
</evidence>
<keyword evidence="1" id="KW-0805">Transcription regulation</keyword>
<dbReference type="EMBL" id="MIGZ01000096">
    <property type="protein sequence ID" value="ODQ92172.1"/>
    <property type="molecule type" value="Genomic_DNA"/>
</dbReference>
<name>A0A1E3RRX8_9MYCO</name>
<gene>
    <name evidence="7" type="ORF">BHQ17_16380</name>
</gene>
<accession>A0A1E3RRX8</accession>
<dbReference type="GO" id="GO:0000976">
    <property type="term" value="F:transcription cis-regulatory region binding"/>
    <property type="evidence" value="ECO:0007669"/>
    <property type="project" value="TreeGrafter"/>
</dbReference>
<protein>
    <submittedName>
        <fullName evidence="7">TetR family transcriptional regulator</fullName>
    </submittedName>
</protein>
<dbReference type="GO" id="GO:0003700">
    <property type="term" value="F:DNA-binding transcription factor activity"/>
    <property type="evidence" value="ECO:0007669"/>
    <property type="project" value="TreeGrafter"/>
</dbReference>
<dbReference type="PANTHER" id="PTHR30055">
    <property type="entry name" value="HTH-TYPE TRANSCRIPTIONAL REGULATOR RUTR"/>
    <property type="match status" value="1"/>
</dbReference>
<dbReference type="InterPro" id="IPR001647">
    <property type="entry name" value="HTH_TetR"/>
</dbReference>